<organism evidence="3 4">
    <name type="scientific">Thermobifida halotolerans</name>
    <dbReference type="NCBI Taxonomy" id="483545"/>
    <lineage>
        <taxon>Bacteria</taxon>
        <taxon>Bacillati</taxon>
        <taxon>Actinomycetota</taxon>
        <taxon>Actinomycetes</taxon>
        <taxon>Streptosporangiales</taxon>
        <taxon>Nocardiopsidaceae</taxon>
        <taxon>Thermobifida</taxon>
    </lineage>
</organism>
<proteinExistence type="predicted"/>
<keyword evidence="4" id="KW-1185">Reference proteome</keyword>
<dbReference type="KEGG" id="thao:NI17_023485"/>
<dbReference type="Proteomes" id="UP000265719">
    <property type="component" value="Chromosome"/>
</dbReference>
<evidence type="ECO:0000256" key="1">
    <source>
        <dbReference type="SAM" id="MobiDB-lite"/>
    </source>
</evidence>
<dbReference type="InterPro" id="IPR058627">
    <property type="entry name" value="MdtA-like_C"/>
</dbReference>
<evidence type="ECO:0000259" key="2">
    <source>
        <dbReference type="Pfam" id="PF25967"/>
    </source>
</evidence>
<protein>
    <submittedName>
        <fullName evidence="3">Peptidase M23</fullName>
    </submittedName>
</protein>
<feature type="compositionally biased region" description="Gly residues" evidence="1">
    <location>
        <begin position="207"/>
        <end position="217"/>
    </location>
</feature>
<sequence>MKKWIILGLAVAVLLGGLGFGGYVLFSSGVSASAPESPDAGPVAAGQPVEVRRADIESRVVLDATIVAEPGVAVKARTGGTVARVWLADGQSVEQGAPVVTLTVPGAGGEETGQAPATETVVRAPATGTLSGLGDLAVGDPVEPGEIARITEDEFRAVASVDPNDVYRFYDEPDEILLQIDQGPAPEACEFLSLGAGSAAPQDSGGASDGEAGGGPEGALELACRVPDGLRVFPGVRGRLSIVTGQAKNALVVPMTAVRGAVDEGEVLLVLDDGSTQVREVELGISDGENIEVVSGLSPGDRVVDPVPLAEEFDVPADPSEEYGESGAWMMEE</sequence>
<dbReference type="GO" id="GO:1990281">
    <property type="term" value="C:efflux pump complex"/>
    <property type="evidence" value="ECO:0007669"/>
    <property type="project" value="TreeGrafter"/>
</dbReference>
<feature type="region of interest" description="Disordered" evidence="1">
    <location>
        <begin position="196"/>
        <end position="218"/>
    </location>
</feature>
<gene>
    <name evidence="3" type="ORF">NI17_023485</name>
</gene>
<reference evidence="3" key="1">
    <citation type="submission" date="2020-10" db="EMBL/GenBank/DDBJ databases">
        <title>De novo genome project of the cellulose decomposer Thermobifida halotolerans type strain.</title>
        <authorList>
            <person name="Nagy I."/>
            <person name="Horvath B."/>
            <person name="Kukolya J."/>
            <person name="Nagy I."/>
            <person name="Orsini M."/>
        </authorList>
    </citation>
    <scope>NUCLEOTIDE SEQUENCE</scope>
    <source>
        <strain evidence="3">DSM 44931</strain>
    </source>
</reference>
<dbReference type="EMBL" id="CP063196">
    <property type="protein sequence ID" value="UOE19618.1"/>
    <property type="molecule type" value="Genomic_DNA"/>
</dbReference>
<dbReference type="RefSeq" id="WP_068687553.1">
    <property type="nucleotide sequence ID" value="NZ_CP063196.1"/>
</dbReference>
<dbReference type="AlphaFoldDB" id="A0A399G2Y0"/>
<dbReference type="Pfam" id="PF25967">
    <property type="entry name" value="RND-MFP_C"/>
    <property type="match status" value="1"/>
</dbReference>
<accession>A0A399G2Y0</accession>
<dbReference type="Gene3D" id="2.40.420.20">
    <property type="match status" value="1"/>
</dbReference>
<dbReference type="GO" id="GO:0015562">
    <property type="term" value="F:efflux transmembrane transporter activity"/>
    <property type="evidence" value="ECO:0007669"/>
    <property type="project" value="TreeGrafter"/>
</dbReference>
<dbReference type="PANTHER" id="PTHR30469">
    <property type="entry name" value="MULTIDRUG RESISTANCE PROTEIN MDTA"/>
    <property type="match status" value="1"/>
</dbReference>
<evidence type="ECO:0000313" key="4">
    <source>
        <dbReference type="Proteomes" id="UP000265719"/>
    </source>
</evidence>
<evidence type="ECO:0000313" key="3">
    <source>
        <dbReference type="EMBL" id="UOE19618.1"/>
    </source>
</evidence>
<name>A0A399G2Y0_9ACTN</name>
<feature type="domain" description="Multidrug resistance protein MdtA-like C-terminal permuted SH3" evidence="2">
    <location>
        <begin position="249"/>
        <end position="304"/>
    </location>
</feature>
<dbReference type="OrthoDB" id="4401807at2"/>
<dbReference type="Gene3D" id="2.40.50.100">
    <property type="match status" value="1"/>
</dbReference>